<feature type="region of interest" description="Disordered" evidence="11">
    <location>
        <begin position="1"/>
        <end position="25"/>
    </location>
</feature>
<feature type="transmembrane region" description="Helical" evidence="12">
    <location>
        <begin position="192"/>
        <end position="213"/>
    </location>
</feature>
<dbReference type="PhylomeDB" id="B3RS85"/>
<evidence type="ECO:0000256" key="2">
    <source>
        <dbReference type="ARBA" id="ARBA00004644"/>
    </source>
</evidence>
<feature type="compositionally biased region" description="Basic and acidic residues" evidence="11">
    <location>
        <begin position="1"/>
        <end position="18"/>
    </location>
</feature>
<dbReference type="OrthoDB" id="5980560at2759"/>
<dbReference type="AlphaFoldDB" id="B3RS85"/>
<feature type="transmembrane region" description="Helical" evidence="12">
    <location>
        <begin position="87"/>
        <end position="111"/>
    </location>
</feature>
<organism evidence="14 15">
    <name type="scientific">Trichoplax adhaerens</name>
    <name type="common">Trichoplax reptans</name>
    <dbReference type="NCBI Taxonomy" id="10228"/>
    <lineage>
        <taxon>Eukaryota</taxon>
        <taxon>Metazoa</taxon>
        <taxon>Placozoa</taxon>
        <taxon>Uniplacotomia</taxon>
        <taxon>Trichoplacea</taxon>
        <taxon>Trichoplacidae</taxon>
        <taxon>Trichoplax</taxon>
    </lineage>
</organism>
<dbReference type="InterPro" id="IPR026765">
    <property type="entry name" value="Tmem163"/>
</dbReference>
<evidence type="ECO:0000256" key="10">
    <source>
        <dbReference type="ARBA" id="ARBA00023329"/>
    </source>
</evidence>
<accession>B3RS85</accession>
<sequence>MKETNGKENEANNNDKQENVSSESHSYCIEQGTNAGHNYQTFLLQEMNDDHDERVELLREDRYSCVSHNDDGKHRLPANQARRWRRAALGVSAISAIGTVIVGIISIVLSTSLHSPAAFGFAFDAFLDAIAATVVIWRFYGKEGQSYSWNRERRACIVIAVLFHISALVILIRAILNVSHHNGKKIVKGEPLIILAIVSAVLCFVLAWLKFVISKRLRSRSLRTDAINSFLSGIMSITIVVSEIIQNTYKEVWYLDSIVAIFISLLLCYLGAKILYELLSQGNREPLEEEGDED</sequence>
<dbReference type="InParanoid" id="B3RS85"/>
<dbReference type="GO" id="GO:0008324">
    <property type="term" value="F:monoatomic cation transmembrane transporter activity"/>
    <property type="evidence" value="ECO:0007669"/>
    <property type="project" value="InterPro"/>
</dbReference>
<dbReference type="PANTHER" id="PTHR31937:SF2">
    <property type="entry name" value="TRANSMEMBRANE PROTEIN 163"/>
    <property type="match status" value="1"/>
</dbReference>
<evidence type="ECO:0000256" key="11">
    <source>
        <dbReference type="SAM" id="MobiDB-lite"/>
    </source>
</evidence>
<evidence type="ECO:0000256" key="12">
    <source>
        <dbReference type="SAM" id="Phobius"/>
    </source>
</evidence>
<evidence type="ECO:0000256" key="3">
    <source>
        <dbReference type="ARBA" id="ARBA00008731"/>
    </source>
</evidence>
<keyword evidence="7 12" id="KW-1133">Transmembrane helix</keyword>
<keyword evidence="5" id="KW-0967">Endosome</keyword>
<dbReference type="Gene3D" id="1.20.1510.10">
    <property type="entry name" value="Cation efflux protein transmembrane domain"/>
    <property type="match status" value="1"/>
</dbReference>
<dbReference type="Proteomes" id="UP000009022">
    <property type="component" value="Unassembled WGS sequence"/>
</dbReference>
<protein>
    <recommendedName>
        <fullName evidence="13">Cation efflux protein transmembrane domain-containing protein</fullName>
    </recommendedName>
</protein>
<evidence type="ECO:0000256" key="1">
    <source>
        <dbReference type="ARBA" id="ARBA00004146"/>
    </source>
</evidence>
<keyword evidence="15" id="KW-1185">Reference proteome</keyword>
<dbReference type="KEGG" id="tad:TRIADDRAFT_54508"/>
<evidence type="ECO:0000256" key="6">
    <source>
        <dbReference type="ARBA" id="ARBA00022833"/>
    </source>
</evidence>
<evidence type="ECO:0000256" key="8">
    <source>
        <dbReference type="ARBA" id="ARBA00023018"/>
    </source>
</evidence>
<dbReference type="EMBL" id="DS985243">
    <property type="protein sequence ID" value="EDV26472.1"/>
    <property type="molecule type" value="Genomic_DNA"/>
</dbReference>
<dbReference type="PANTHER" id="PTHR31937">
    <property type="entry name" value="TRANSMEMBRANE PROTEIN 163"/>
    <property type="match status" value="1"/>
</dbReference>
<evidence type="ECO:0000313" key="14">
    <source>
        <dbReference type="EMBL" id="EDV26472.1"/>
    </source>
</evidence>
<feature type="transmembrane region" description="Helical" evidence="12">
    <location>
        <begin position="225"/>
        <end position="246"/>
    </location>
</feature>
<evidence type="ECO:0000256" key="5">
    <source>
        <dbReference type="ARBA" id="ARBA00022753"/>
    </source>
</evidence>
<feature type="transmembrane region" description="Helical" evidence="12">
    <location>
        <begin position="157"/>
        <end position="176"/>
    </location>
</feature>
<evidence type="ECO:0000256" key="4">
    <source>
        <dbReference type="ARBA" id="ARBA00022692"/>
    </source>
</evidence>
<keyword evidence="8" id="KW-0770">Synapse</keyword>
<dbReference type="RefSeq" id="XP_002110468.1">
    <property type="nucleotide sequence ID" value="XM_002110432.1"/>
</dbReference>
<keyword evidence="6" id="KW-0862">Zinc</keyword>
<proteinExistence type="inferred from homology"/>
<dbReference type="InterPro" id="IPR027469">
    <property type="entry name" value="Cation_efflux_TMD_sf"/>
</dbReference>
<evidence type="ECO:0000259" key="13">
    <source>
        <dbReference type="Pfam" id="PF01545"/>
    </source>
</evidence>
<feature type="transmembrane region" description="Helical" evidence="12">
    <location>
        <begin position="252"/>
        <end position="272"/>
    </location>
</feature>
<feature type="domain" description="Cation efflux protein transmembrane" evidence="13">
    <location>
        <begin position="94"/>
        <end position="280"/>
    </location>
</feature>
<reference evidence="14 15" key="1">
    <citation type="journal article" date="2008" name="Nature">
        <title>The Trichoplax genome and the nature of placozoans.</title>
        <authorList>
            <person name="Srivastava M."/>
            <person name="Begovic E."/>
            <person name="Chapman J."/>
            <person name="Putnam N.H."/>
            <person name="Hellsten U."/>
            <person name="Kawashima T."/>
            <person name="Kuo A."/>
            <person name="Mitros T."/>
            <person name="Salamov A."/>
            <person name="Carpenter M.L."/>
            <person name="Signorovitch A.Y."/>
            <person name="Moreno M.A."/>
            <person name="Kamm K."/>
            <person name="Grimwood J."/>
            <person name="Schmutz J."/>
            <person name="Shapiro H."/>
            <person name="Grigoriev I.V."/>
            <person name="Buss L.W."/>
            <person name="Schierwater B."/>
            <person name="Dellaporta S.L."/>
            <person name="Rokhsar D.S."/>
        </authorList>
    </citation>
    <scope>NUCLEOTIDE SEQUENCE [LARGE SCALE GENOMIC DNA]</scope>
    <source>
        <strain evidence="14 15">Grell-BS-1999</strain>
    </source>
</reference>
<name>B3RS85_TRIAD</name>
<dbReference type="eggNOG" id="ENOG502QW7B">
    <property type="taxonomic scope" value="Eukaryota"/>
</dbReference>
<evidence type="ECO:0000313" key="15">
    <source>
        <dbReference type="Proteomes" id="UP000009022"/>
    </source>
</evidence>
<keyword evidence="10" id="KW-0968">Cytoplasmic vesicle</keyword>
<dbReference type="GeneID" id="6752220"/>
<feature type="transmembrane region" description="Helical" evidence="12">
    <location>
        <begin position="117"/>
        <end position="137"/>
    </location>
</feature>
<dbReference type="OMA" id="WPATVRN"/>
<dbReference type="Pfam" id="PF01545">
    <property type="entry name" value="Cation_efflux"/>
    <property type="match status" value="1"/>
</dbReference>
<dbReference type="GO" id="GO:0030672">
    <property type="term" value="C:synaptic vesicle membrane"/>
    <property type="evidence" value="ECO:0007669"/>
    <property type="project" value="UniProtKB-SubCell"/>
</dbReference>
<dbReference type="SUPFAM" id="SSF161111">
    <property type="entry name" value="Cation efflux protein transmembrane domain-like"/>
    <property type="match status" value="1"/>
</dbReference>
<gene>
    <name evidence="14" type="ORF">TRIADDRAFT_54508</name>
</gene>
<dbReference type="CTD" id="6752220"/>
<keyword evidence="4 12" id="KW-0812">Transmembrane</keyword>
<keyword evidence="9 12" id="KW-0472">Membrane</keyword>
<dbReference type="HOGENOM" id="CLU_081161_1_0_1"/>
<comment type="subcellular location">
    <subcellularLocation>
        <location evidence="2">Cytoplasmic vesicle</location>
        <location evidence="2">Secretory vesicle</location>
        <location evidence="2">Synaptic vesicle membrane</location>
        <topology evidence="2">Multi-pass membrane protein</topology>
    </subcellularLocation>
    <subcellularLocation>
        <location evidence="1">Early endosome membrane</location>
    </subcellularLocation>
</comment>
<comment type="similarity">
    <text evidence="3">Belongs to the TMEM163 family.</text>
</comment>
<dbReference type="InterPro" id="IPR058533">
    <property type="entry name" value="Cation_efflux_TM"/>
</dbReference>
<dbReference type="FunCoup" id="B3RS85">
    <property type="interactions" value="254"/>
</dbReference>
<evidence type="ECO:0000256" key="9">
    <source>
        <dbReference type="ARBA" id="ARBA00023136"/>
    </source>
</evidence>
<evidence type="ECO:0000256" key="7">
    <source>
        <dbReference type="ARBA" id="ARBA00022989"/>
    </source>
</evidence>
<dbReference type="GO" id="GO:0031901">
    <property type="term" value="C:early endosome membrane"/>
    <property type="evidence" value="ECO:0007669"/>
    <property type="project" value="UniProtKB-SubCell"/>
</dbReference>
<dbReference type="GO" id="GO:0016020">
    <property type="term" value="C:membrane"/>
    <property type="evidence" value="ECO:0000318"/>
    <property type="project" value="GO_Central"/>
</dbReference>